<dbReference type="Proteomes" id="UP000295517">
    <property type="component" value="Chromosome"/>
</dbReference>
<sequence length="73" mass="8703">MSIEKFERFSQLPRELQREIFLEALLKKPIHQITLLTSIRPYNSCMLSAIIYYRYSVLSTFRRISDFESSILA</sequence>
<dbReference type="EMBL" id="CP038254">
    <property type="protein sequence ID" value="QBR83932.1"/>
    <property type="molecule type" value="Genomic_DNA"/>
</dbReference>
<dbReference type="RefSeq" id="WP_135060225.1">
    <property type="nucleotide sequence ID" value="NZ_CP038254.1"/>
</dbReference>
<protein>
    <submittedName>
        <fullName evidence="1">Uncharacterized protein</fullName>
    </submittedName>
</protein>
<organism evidence="1 2">
    <name type="scientific">Legionella israelensis</name>
    <dbReference type="NCBI Taxonomy" id="454"/>
    <lineage>
        <taxon>Bacteria</taxon>
        <taxon>Pseudomonadati</taxon>
        <taxon>Pseudomonadota</taxon>
        <taxon>Gammaproteobacteria</taxon>
        <taxon>Legionellales</taxon>
        <taxon>Legionellaceae</taxon>
        <taxon>Legionella</taxon>
    </lineage>
</organism>
<reference evidence="1 2" key="1">
    <citation type="submission" date="2019-03" db="EMBL/GenBank/DDBJ databases">
        <title>Diverse conjugative elements silence natural transformation in Legionella species.</title>
        <authorList>
            <person name="Durieux I."/>
            <person name="Ginevra C."/>
            <person name="Attaiech L."/>
            <person name="Picq K."/>
            <person name="Juan P.A."/>
            <person name="Jarraud S."/>
            <person name="Charpentier X."/>
        </authorList>
    </citation>
    <scope>NUCLEOTIDE SEQUENCE [LARGE SCALE GENOMIC DNA]</scope>
    <source>
        <strain evidence="1 2">HL-0427-4011</strain>
    </source>
</reference>
<accession>A0AAX1EFV2</accession>
<evidence type="ECO:0000313" key="1">
    <source>
        <dbReference type="EMBL" id="QBR83932.1"/>
    </source>
</evidence>
<evidence type="ECO:0000313" key="2">
    <source>
        <dbReference type="Proteomes" id="UP000295517"/>
    </source>
</evidence>
<proteinExistence type="predicted"/>
<name>A0AAX1EFV2_9GAMM</name>
<dbReference type="AlphaFoldDB" id="A0AAX1EFV2"/>
<gene>
    <name evidence="1" type="ORF">E3983_05965</name>
</gene>